<evidence type="ECO:0008006" key="2">
    <source>
        <dbReference type="Google" id="ProtNLM"/>
    </source>
</evidence>
<dbReference type="Pfam" id="PF10294">
    <property type="entry name" value="Methyltransf_16"/>
    <property type="match status" value="1"/>
</dbReference>
<reference evidence="1" key="1">
    <citation type="journal article" date="2016" name="Proc. Natl. Acad. Sci. U.S.A.">
        <title>Lipid metabolic changes in an early divergent fungus govern the establishment of a mutualistic symbiosis with endobacteria.</title>
        <authorList>
            <person name="Lastovetsky O.A."/>
            <person name="Gaspar M.L."/>
            <person name="Mondo S.J."/>
            <person name="LaButti K.M."/>
            <person name="Sandor L."/>
            <person name="Grigoriev I.V."/>
            <person name="Henry S.A."/>
            <person name="Pawlowska T.E."/>
        </authorList>
    </citation>
    <scope>NUCLEOTIDE SEQUENCE [LARGE SCALE GENOMIC DNA]</scope>
    <source>
        <strain evidence="1">ATCC 52814</strain>
    </source>
</reference>
<dbReference type="OrthoDB" id="407325at2759"/>
<gene>
    <name evidence="1" type="ORF">BCV72DRAFT_213559</name>
</gene>
<dbReference type="Proteomes" id="UP000242414">
    <property type="component" value="Unassembled WGS sequence"/>
</dbReference>
<dbReference type="VEuPathDB" id="FungiDB:BCV72DRAFT_213559"/>
<dbReference type="AlphaFoldDB" id="A0A1X0QU61"/>
<organism evidence="1">
    <name type="scientific">Rhizopus microsporus var. microsporus</name>
    <dbReference type="NCBI Taxonomy" id="86635"/>
    <lineage>
        <taxon>Eukaryota</taxon>
        <taxon>Fungi</taxon>
        <taxon>Fungi incertae sedis</taxon>
        <taxon>Mucoromycota</taxon>
        <taxon>Mucoromycotina</taxon>
        <taxon>Mucoromycetes</taxon>
        <taxon>Mucorales</taxon>
        <taxon>Mucorineae</taxon>
        <taxon>Rhizopodaceae</taxon>
        <taxon>Rhizopus</taxon>
    </lineage>
</organism>
<dbReference type="SUPFAM" id="SSF53335">
    <property type="entry name" value="S-adenosyl-L-methionine-dependent methyltransferases"/>
    <property type="match status" value="1"/>
</dbReference>
<proteinExistence type="predicted"/>
<dbReference type="InterPro" id="IPR029063">
    <property type="entry name" value="SAM-dependent_MTases_sf"/>
</dbReference>
<dbReference type="InterPro" id="IPR019410">
    <property type="entry name" value="Methyltransf_16"/>
</dbReference>
<dbReference type="PANTHER" id="PTHR14614">
    <property type="entry name" value="HEPATOCELLULAR CARCINOMA-ASSOCIATED ANTIGEN"/>
    <property type="match status" value="1"/>
</dbReference>
<evidence type="ECO:0000313" key="1">
    <source>
        <dbReference type="EMBL" id="ORE03276.1"/>
    </source>
</evidence>
<name>A0A1X0QU61_RHIZD</name>
<accession>A0A1X0QU61</accession>
<protein>
    <recommendedName>
        <fullName evidence="2">S-adenosyl-L-methionine-dependent methyltransferase</fullName>
    </recommendedName>
</protein>
<dbReference type="Gene3D" id="3.40.50.150">
    <property type="entry name" value="Vaccinia Virus protein VP39"/>
    <property type="match status" value="1"/>
</dbReference>
<sequence>MPPHNTAVVATTFGILFLKDHFSTEETVSNMPASDNDNSNNSYNSNTSNGFKLSLYKNSNIYRIVLNNPVKSSIIQLNKWNRIDLKLVTELGLPVIINDQLELSISITCKLLQGYATKSTKTCGYVESRDLAIECRPVHIDSWNAEGGDKGLGYSNYTGSFEYRVVTNNNNNKGYEDGEMWDHGTSGKLWDSAVVIGQVITRLFKHNRAFLSGLRIMDLSAGIGSLGLLISQLCHVYDIPHPPTVVLTDIPEALPLIKHNLSLNSSSTANIRVKPLRWGLTKDIKALCKQPFDYIFVSDVLYNTEDFYPLITTFRLLTGTKKTRTRLYLGYKPRGLKQYEEATFFSNSAIYFDITRLSLEDFARDLLDGQGTMDDSMDQILSFTGVQLYRFVPKRNE</sequence>
<dbReference type="EMBL" id="KV922010">
    <property type="protein sequence ID" value="ORE03276.1"/>
    <property type="molecule type" value="Genomic_DNA"/>
</dbReference>